<name>A0A4Y2BQ09_ARAVE</name>
<comment type="caution">
    <text evidence="2">The sequence shown here is derived from an EMBL/GenBank/DDBJ whole genome shotgun (WGS) entry which is preliminary data.</text>
</comment>
<proteinExistence type="predicted"/>
<evidence type="ECO:0000313" key="2">
    <source>
        <dbReference type="EMBL" id="GBL94148.1"/>
    </source>
</evidence>
<dbReference type="EMBL" id="BGPR01000100">
    <property type="protein sequence ID" value="GBL94148.1"/>
    <property type="molecule type" value="Genomic_DNA"/>
</dbReference>
<evidence type="ECO:0000256" key="1">
    <source>
        <dbReference type="SAM" id="MobiDB-lite"/>
    </source>
</evidence>
<feature type="compositionally biased region" description="Basic and acidic residues" evidence="1">
    <location>
        <begin position="62"/>
        <end position="75"/>
    </location>
</feature>
<evidence type="ECO:0000313" key="3">
    <source>
        <dbReference type="Proteomes" id="UP000499080"/>
    </source>
</evidence>
<dbReference type="Proteomes" id="UP000499080">
    <property type="component" value="Unassembled WGS sequence"/>
</dbReference>
<accession>A0A4Y2BQ09</accession>
<protein>
    <submittedName>
        <fullName evidence="2">Uncharacterized protein</fullName>
    </submittedName>
</protein>
<keyword evidence="3" id="KW-1185">Reference proteome</keyword>
<gene>
    <name evidence="2" type="ORF">AVEN_163480_1</name>
</gene>
<dbReference type="AlphaFoldDB" id="A0A4Y2BQ09"/>
<feature type="region of interest" description="Disordered" evidence="1">
    <location>
        <begin position="61"/>
        <end position="81"/>
    </location>
</feature>
<sequence>MKKRGIFFHSSSSWKIFSSAFLALRPTRRRSRGFGGSQSSRAMSTAVRWGLARERRKTFLSKRRDVERGRSDLRHSPPPSLINPSLQELRYSTFRYTELFPNFEKNSTLSASINYGFLLTNGQIMDATTKTHYQQE</sequence>
<reference evidence="2 3" key="1">
    <citation type="journal article" date="2019" name="Sci. Rep.">
        <title>Orb-weaving spider Araneus ventricosus genome elucidates the spidroin gene catalogue.</title>
        <authorList>
            <person name="Kono N."/>
            <person name="Nakamura H."/>
            <person name="Ohtoshi R."/>
            <person name="Moran D.A.P."/>
            <person name="Shinohara A."/>
            <person name="Yoshida Y."/>
            <person name="Fujiwara M."/>
            <person name="Mori M."/>
            <person name="Tomita M."/>
            <person name="Arakawa K."/>
        </authorList>
    </citation>
    <scope>NUCLEOTIDE SEQUENCE [LARGE SCALE GENOMIC DNA]</scope>
</reference>
<organism evidence="2 3">
    <name type="scientific">Araneus ventricosus</name>
    <name type="common">Orbweaver spider</name>
    <name type="synonym">Epeira ventricosa</name>
    <dbReference type="NCBI Taxonomy" id="182803"/>
    <lineage>
        <taxon>Eukaryota</taxon>
        <taxon>Metazoa</taxon>
        <taxon>Ecdysozoa</taxon>
        <taxon>Arthropoda</taxon>
        <taxon>Chelicerata</taxon>
        <taxon>Arachnida</taxon>
        <taxon>Araneae</taxon>
        <taxon>Araneomorphae</taxon>
        <taxon>Entelegynae</taxon>
        <taxon>Araneoidea</taxon>
        <taxon>Araneidae</taxon>
        <taxon>Araneus</taxon>
    </lineage>
</organism>